<dbReference type="AlphaFoldDB" id="A0A4P9YM60"/>
<proteinExistence type="predicted"/>
<protein>
    <submittedName>
        <fullName evidence="2">Uncharacterized protein</fullName>
    </submittedName>
</protein>
<gene>
    <name evidence="2" type="ORF">ROZALSC1DRAFT_28445</name>
</gene>
<organism evidence="2 3">
    <name type="scientific">Rozella allomycis (strain CSF55)</name>
    <dbReference type="NCBI Taxonomy" id="988480"/>
    <lineage>
        <taxon>Eukaryota</taxon>
        <taxon>Fungi</taxon>
        <taxon>Fungi incertae sedis</taxon>
        <taxon>Cryptomycota</taxon>
        <taxon>Cryptomycota incertae sedis</taxon>
        <taxon>Rozella</taxon>
    </lineage>
</organism>
<reference evidence="3" key="1">
    <citation type="journal article" date="2018" name="Nat. Microbiol.">
        <title>Leveraging single-cell genomics to expand the fungal tree of life.</title>
        <authorList>
            <person name="Ahrendt S.R."/>
            <person name="Quandt C.A."/>
            <person name="Ciobanu D."/>
            <person name="Clum A."/>
            <person name="Salamov A."/>
            <person name="Andreopoulos B."/>
            <person name="Cheng J.F."/>
            <person name="Woyke T."/>
            <person name="Pelin A."/>
            <person name="Henrissat B."/>
            <person name="Reynolds N.K."/>
            <person name="Benny G.L."/>
            <person name="Smith M.E."/>
            <person name="James T.Y."/>
            <person name="Grigoriev I.V."/>
        </authorList>
    </citation>
    <scope>NUCLEOTIDE SEQUENCE [LARGE SCALE GENOMIC DNA]</scope>
    <source>
        <strain evidence="3">CSF55</strain>
    </source>
</reference>
<evidence type="ECO:0000256" key="1">
    <source>
        <dbReference type="SAM" id="Coils"/>
    </source>
</evidence>
<dbReference type="Proteomes" id="UP000281549">
    <property type="component" value="Unassembled WGS sequence"/>
</dbReference>
<dbReference type="EMBL" id="ML005124">
    <property type="protein sequence ID" value="RKP20021.1"/>
    <property type="molecule type" value="Genomic_DNA"/>
</dbReference>
<feature type="coiled-coil region" evidence="1">
    <location>
        <begin position="168"/>
        <end position="195"/>
    </location>
</feature>
<keyword evidence="1" id="KW-0175">Coiled coil</keyword>
<evidence type="ECO:0000313" key="2">
    <source>
        <dbReference type="EMBL" id="RKP20021.1"/>
    </source>
</evidence>
<accession>A0A4P9YM60</accession>
<name>A0A4P9YM60_ROZAC</name>
<sequence>MNANNLIDNLVFSLRGTKRNIIEFINNKEIDEIFPEDIDKMIKAFYKRCDTLSLLEAVLERQVRQLNDLYTSEMQFSISIKETVLMEGNIEGESISNVSEVYHSLHSQTKQLALSCESFSRYLSSIHSVADDMRLTIDKVISLRNDLRQDKSFGLFQSLSRSGKNITNDNYTKAIEDLREKLEFTLRTNDAELEKELICYLGQLRIYFGNSLKCVRKNRYK</sequence>
<evidence type="ECO:0000313" key="3">
    <source>
        <dbReference type="Proteomes" id="UP000281549"/>
    </source>
</evidence>